<keyword evidence="3 7" id="KW-0328">Glycosyltransferase</keyword>
<dbReference type="GO" id="GO:0019856">
    <property type="term" value="P:pyrimidine nucleobase biosynthetic process"/>
    <property type="evidence" value="ECO:0007669"/>
    <property type="project" value="TreeGrafter"/>
</dbReference>
<feature type="binding site" description="in other chain" evidence="7">
    <location>
        <position position="119"/>
    </location>
    <ligand>
        <name>5-phospho-alpha-D-ribose 1-diphosphate</name>
        <dbReference type="ChEBI" id="CHEBI:58017"/>
        <note>ligand shared between dimeric partners</note>
    </ligand>
</feature>
<keyword evidence="5 7" id="KW-0460">Magnesium</keyword>
<feature type="binding site" evidence="7">
    <location>
        <position position="124"/>
    </location>
    <ligand>
        <name>5-phospho-alpha-D-ribose 1-diphosphate</name>
        <dbReference type="ChEBI" id="CHEBI:58017"/>
        <note>ligand shared between dimeric partners</note>
    </ligand>
</feature>
<evidence type="ECO:0000313" key="9">
    <source>
        <dbReference type="Proteomes" id="UP000241436"/>
    </source>
</evidence>
<dbReference type="InterPro" id="IPR000836">
    <property type="entry name" value="PRTase_dom"/>
</dbReference>
<gene>
    <name evidence="7 8" type="primary">pyrE</name>
    <name evidence="8" type="ORF">CLG94_06565</name>
</gene>
<dbReference type="EMBL" id="NVQC01000020">
    <property type="protein sequence ID" value="PTL35954.1"/>
    <property type="molecule type" value="Genomic_DNA"/>
</dbReference>
<comment type="pathway">
    <text evidence="1 7">Pyrimidine metabolism; UMP biosynthesis via de novo pathway; UMP from orotate: step 1/2.</text>
</comment>
<dbReference type="Proteomes" id="UP000241436">
    <property type="component" value="Unassembled WGS sequence"/>
</dbReference>
<feature type="binding site" evidence="7">
    <location>
        <position position="118"/>
    </location>
    <ligand>
        <name>5-phospho-alpha-D-ribose 1-diphosphate</name>
        <dbReference type="ChEBI" id="CHEBI:58017"/>
        <note>ligand shared between dimeric partners</note>
    </ligand>
</feature>
<evidence type="ECO:0000313" key="8">
    <source>
        <dbReference type="EMBL" id="PTL35954.1"/>
    </source>
</evidence>
<evidence type="ECO:0000256" key="5">
    <source>
        <dbReference type="ARBA" id="ARBA00022842"/>
    </source>
</evidence>
<evidence type="ECO:0000256" key="3">
    <source>
        <dbReference type="ARBA" id="ARBA00022676"/>
    </source>
</evidence>
<keyword evidence="9" id="KW-1185">Reference proteome</keyword>
<comment type="cofactor">
    <cofactor evidence="7">
        <name>Mg(2+)</name>
        <dbReference type="ChEBI" id="CHEBI:18420"/>
    </cofactor>
</comment>
<dbReference type="Gene3D" id="3.40.50.2020">
    <property type="match status" value="1"/>
</dbReference>
<dbReference type="PANTHER" id="PTHR19278:SF9">
    <property type="entry name" value="URIDINE 5'-MONOPHOSPHATE SYNTHASE"/>
    <property type="match status" value="1"/>
</dbReference>
<comment type="function">
    <text evidence="7">Catalyzes the transfer of a ribosyl phosphate group from 5-phosphoribose 1-diphosphate to orotate, leading to the formation of orotidine monophosphate (OMP).</text>
</comment>
<comment type="similarity">
    <text evidence="7">Belongs to the purine/pyrimidine phosphoribosyltransferase family. PyrE subfamily.</text>
</comment>
<reference evidence="8 9" key="1">
    <citation type="submission" date="2017-09" db="EMBL/GenBank/DDBJ databases">
        <title>Bloom of a denitrifying methanotroph, Candidatus Methylomirabilis limnetica, in a deep stratified lake.</title>
        <authorList>
            <person name="Graf J.S."/>
            <person name="Marchant H.K."/>
            <person name="Tienken D."/>
            <person name="Hach P.F."/>
            <person name="Brand A."/>
            <person name="Schubert C.J."/>
            <person name="Kuypers M.M."/>
            <person name="Milucka J."/>
        </authorList>
    </citation>
    <scope>NUCLEOTIDE SEQUENCE [LARGE SCALE GENOMIC DNA]</scope>
    <source>
        <strain evidence="8 9">Zug</strain>
    </source>
</reference>
<accession>A0A2T4TXV2</accession>
<dbReference type="HAMAP" id="MF_01208">
    <property type="entry name" value="PyrE"/>
    <property type="match status" value="1"/>
</dbReference>
<dbReference type="InterPro" id="IPR029057">
    <property type="entry name" value="PRTase-like"/>
</dbReference>
<comment type="subunit">
    <text evidence="7">Homodimer.</text>
</comment>
<dbReference type="EC" id="2.4.2.10" evidence="2 7"/>
<dbReference type="NCBIfam" id="TIGR00336">
    <property type="entry name" value="pyrE"/>
    <property type="match status" value="1"/>
</dbReference>
<keyword evidence="6 7" id="KW-0665">Pyrimidine biosynthesis</keyword>
<sequence length="208" mass="22528">MLTPVDTPRDQSPLKACWDKLLRLLVQHSFQHSAEPVFTLASGRKSRYYINCKKTTFLSEAMPLLGQLFFEQIKAIEQTGGKQITAVGGLTLGADPIAYAIAYHSALAGEPIQAFSVRKEPKGHGAQKWVEGFEQPGARVVIIEDVVTTGASTLKAIEGALHAGFAIAKVLALVDRQEGGREELQKSGYGLESIYTTEDLMRVAGQVG</sequence>
<evidence type="ECO:0000256" key="4">
    <source>
        <dbReference type="ARBA" id="ARBA00022679"/>
    </source>
</evidence>
<dbReference type="GO" id="GO:0044205">
    <property type="term" value="P:'de novo' UMP biosynthetic process"/>
    <property type="evidence" value="ECO:0007669"/>
    <property type="project" value="UniProtKB-UniRule"/>
</dbReference>
<evidence type="ECO:0000256" key="7">
    <source>
        <dbReference type="HAMAP-Rule" id="MF_01208"/>
    </source>
</evidence>
<protein>
    <recommendedName>
        <fullName evidence="2 7">Orotate phosphoribosyltransferase</fullName>
        <shortName evidence="7">OPRT</shortName>
        <shortName evidence="7">OPRTase</shortName>
        <ecNumber evidence="2 7">2.4.2.10</ecNumber>
    </recommendedName>
</protein>
<reference evidence="9" key="2">
    <citation type="journal article" date="2018" name="Environ. Microbiol.">
        <title>Bloom of a denitrifying methanotroph, 'Candidatus Methylomirabilis limnetica', in a deep stratified lake.</title>
        <authorList>
            <person name="Graf J.S."/>
            <person name="Mayr M.J."/>
            <person name="Marchant H.K."/>
            <person name="Tienken D."/>
            <person name="Hach P.F."/>
            <person name="Brand A."/>
            <person name="Schubert C.J."/>
            <person name="Kuypers M.M."/>
            <person name="Milucka J."/>
        </authorList>
    </citation>
    <scope>NUCLEOTIDE SEQUENCE [LARGE SCALE GENOMIC DNA]</scope>
    <source>
        <strain evidence="9">Zug</strain>
    </source>
</reference>
<feature type="binding site" evidence="7">
    <location>
        <position position="122"/>
    </location>
    <ligand>
        <name>5-phospho-alpha-D-ribose 1-diphosphate</name>
        <dbReference type="ChEBI" id="CHEBI:58017"/>
        <note>ligand shared between dimeric partners</note>
    </ligand>
</feature>
<dbReference type="GO" id="GO:0000287">
    <property type="term" value="F:magnesium ion binding"/>
    <property type="evidence" value="ECO:0007669"/>
    <property type="project" value="UniProtKB-UniRule"/>
</dbReference>
<feature type="binding site" evidence="7">
    <location>
        <position position="148"/>
    </location>
    <ligand>
        <name>orotate</name>
        <dbReference type="ChEBI" id="CHEBI:30839"/>
    </ligand>
</feature>
<dbReference type="GO" id="GO:0004588">
    <property type="term" value="F:orotate phosphoribosyltransferase activity"/>
    <property type="evidence" value="ECO:0007669"/>
    <property type="project" value="UniProtKB-UniRule"/>
</dbReference>
<dbReference type="OrthoDB" id="9785917at2"/>
<evidence type="ECO:0000256" key="1">
    <source>
        <dbReference type="ARBA" id="ARBA00004889"/>
    </source>
</evidence>
<keyword evidence="4 7" id="KW-0808">Transferase</keyword>
<evidence type="ECO:0000256" key="6">
    <source>
        <dbReference type="ARBA" id="ARBA00022975"/>
    </source>
</evidence>
<feature type="binding site" evidence="7">
    <location>
        <position position="176"/>
    </location>
    <ligand>
        <name>orotate</name>
        <dbReference type="ChEBI" id="CHEBI:30839"/>
    </ligand>
</feature>
<proteinExistence type="inferred from homology"/>
<dbReference type="FunFam" id="3.40.50.2020:FF:000029">
    <property type="entry name" value="Orotate phosphoribosyltransferase"/>
    <property type="match status" value="1"/>
</dbReference>
<dbReference type="InterPro" id="IPR023031">
    <property type="entry name" value="OPRT"/>
</dbReference>
<dbReference type="PANTHER" id="PTHR19278">
    <property type="entry name" value="OROTATE PHOSPHORIBOSYLTRANSFERASE"/>
    <property type="match status" value="1"/>
</dbReference>
<dbReference type="AlphaFoldDB" id="A0A2T4TXV2"/>
<comment type="catalytic activity">
    <reaction evidence="7">
        <text>orotidine 5'-phosphate + diphosphate = orotate + 5-phospho-alpha-D-ribose 1-diphosphate</text>
        <dbReference type="Rhea" id="RHEA:10380"/>
        <dbReference type="ChEBI" id="CHEBI:30839"/>
        <dbReference type="ChEBI" id="CHEBI:33019"/>
        <dbReference type="ChEBI" id="CHEBI:57538"/>
        <dbReference type="ChEBI" id="CHEBI:58017"/>
        <dbReference type="EC" id="2.4.2.10"/>
    </reaction>
</comment>
<feature type="binding site" description="in other chain" evidence="7">
    <location>
        <begin position="144"/>
        <end position="152"/>
    </location>
    <ligand>
        <name>5-phospho-alpha-D-ribose 1-diphosphate</name>
        <dbReference type="ChEBI" id="CHEBI:58017"/>
        <note>ligand shared between dimeric partners</note>
    </ligand>
</feature>
<name>A0A2T4TXV2_9BACT</name>
<dbReference type="InterPro" id="IPR004467">
    <property type="entry name" value="Or_phspho_trans_dom"/>
</dbReference>
<organism evidence="8 9">
    <name type="scientific">Candidatus Methylomirabilis limnetica</name>
    <dbReference type="NCBI Taxonomy" id="2033718"/>
    <lineage>
        <taxon>Bacteria</taxon>
        <taxon>Candidatus Methylomirabilota</taxon>
        <taxon>Candidatus Methylomirabilia</taxon>
        <taxon>Candidatus Methylomirabilales</taxon>
        <taxon>Candidatus Methylomirabilaceae</taxon>
        <taxon>Candidatus Methylomirabilis</taxon>
    </lineage>
</organism>
<dbReference type="CDD" id="cd06223">
    <property type="entry name" value="PRTases_typeI"/>
    <property type="match status" value="1"/>
</dbReference>
<dbReference type="SUPFAM" id="SSF53271">
    <property type="entry name" value="PRTase-like"/>
    <property type="match status" value="1"/>
</dbReference>
<dbReference type="UniPathway" id="UPA00070">
    <property type="reaction ID" value="UER00119"/>
</dbReference>
<comment type="caution">
    <text evidence="7">Lacks conserved residue(s) required for the propagation of feature annotation.</text>
</comment>
<evidence type="ECO:0000256" key="2">
    <source>
        <dbReference type="ARBA" id="ARBA00011971"/>
    </source>
</evidence>
<comment type="caution">
    <text evidence="8">The sequence shown here is derived from an EMBL/GenBank/DDBJ whole genome shotgun (WGS) entry which is preliminary data.</text>
</comment>